<keyword evidence="2" id="KW-1185">Reference proteome</keyword>
<dbReference type="InterPro" id="IPR000504">
    <property type="entry name" value="RRM_dom"/>
</dbReference>
<name>A0A0N5ATF6_9BILA</name>
<organism evidence="2 3">
    <name type="scientific">Syphacia muris</name>
    <dbReference type="NCBI Taxonomy" id="451379"/>
    <lineage>
        <taxon>Eukaryota</taxon>
        <taxon>Metazoa</taxon>
        <taxon>Ecdysozoa</taxon>
        <taxon>Nematoda</taxon>
        <taxon>Chromadorea</taxon>
        <taxon>Rhabditida</taxon>
        <taxon>Spirurina</taxon>
        <taxon>Oxyuridomorpha</taxon>
        <taxon>Oxyuroidea</taxon>
        <taxon>Oxyuridae</taxon>
        <taxon>Syphacia</taxon>
    </lineage>
</organism>
<dbReference type="SMART" id="SM00360">
    <property type="entry name" value="RRM"/>
    <property type="match status" value="1"/>
</dbReference>
<dbReference type="STRING" id="451379.A0A0N5ATF6"/>
<dbReference type="SUPFAM" id="SSF54928">
    <property type="entry name" value="RNA-binding domain, RBD"/>
    <property type="match status" value="1"/>
</dbReference>
<evidence type="ECO:0000259" key="1">
    <source>
        <dbReference type="SMART" id="SM00360"/>
    </source>
</evidence>
<dbReference type="WBParaSite" id="SMUV_0000811201-mRNA-1">
    <property type="protein sequence ID" value="SMUV_0000811201-mRNA-1"/>
    <property type="gene ID" value="SMUV_0000811201"/>
</dbReference>
<dbReference type="AlphaFoldDB" id="A0A0N5ATF6"/>
<dbReference type="InterPro" id="IPR012677">
    <property type="entry name" value="Nucleotide-bd_a/b_plait_sf"/>
</dbReference>
<evidence type="ECO:0000313" key="2">
    <source>
        <dbReference type="Proteomes" id="UP000046393"/>
    </source>
</evidence>
<dbReference type="Proteomes" id="UP000046393">
    <property type="component" value="Unplaced"/>
</dbReference>
<dbReference type="Gene3D" id="3.30.70.330">
    <property type="match status" value="1"/>
</dbReference>
<feature type="domain" description="RRM" evidence="1">
    <location>
        <begin position="17"/>
        <end position="88"/>
    </location>
</feature>
<proteinExistence type="predicted"/>
<dbReference type="GO" id="GO:0003723">
    <property type="term" value="F:RNA binding"/>
    <property type="evidence" value="ECO:0007669"/>
    <property type="project" value="InterPro"/>
</dbReference>
<protein>
    <submittedName>
        <fullName evidence="3">RRM domain-containing protein</fullName>
    </submittedName>
</protein>
<accession>A0A0N5ATF6</accession>
<sequence>MSVRTRTLGLRSKNERSLHVTNIHYMVEADQIYSIFEKVGPVEKVVLKDSAEHRPTNAIVIYKYVFSVTLALAKLERVVLCGQTVLFRPFEEYVREATLIEGMSLQRRRLCAPQDFSWNGDLKRPVGFERKMQWFNNENFLFDNSCLGTKNALRSYSQKNSVNVRGQLSKTRNWLNGAVKRDESYDTFSNDFVNLENDIEFQMSIQDYGIAAIKTEKPLLNNCLQELPKNFEFSSCKLNVPCGSFN</sequence>
<evidence type="ECO:0000313" key="3">
    <source>
        <dbReference type="WBParaSite" id="SMUV_0000811201-mRNA-1"/>
    </source>
</evidence>
<reference evidence="3" key="1">
    <citation type="submission" date="2017-02" db="UniProtKB">
        <authorList>
            <consortium name="WormBaseParasite"/>
        </authorList>
    </citation>
    <scope>IDENTIFICATION</scope>
</reference>
<dbReference type="InterPro" id="IPR035979">
    <property type="entry name" value="RBD_domain_sf"/>
</dbReference>